<dbReference type="Pfam" id="PF13414">
    <property type="entry name" value="TPR_11"/>
    <property type="match status" value="1"/>
</dbReference>
<evidence type="ECO:0000256" key="3">
    <source>
        <dbReference type="PROSITE-ProRule" id="PRU00339"/>
    </source>
</evidence>
<dbReference type="PANTHER" id="PTHR44858">
    <property type="entry name" value="TETRATRICOPEPTIDE REPEAT PROTEIN 6"/>
    <property type="match status" value="1"/>
</dbReference>
<dbReference type="PANTHER" id="PTHR44858:SF1">
    <property type="entry name" value="UDP-N-ACETYLGLUCOSAMINE--PEPTIDE N-ACETYLGLUCOSAMINYLTRANSFERASE SPINDLY-RELATED"/>
    <property type="match status" value="1"/>
</dbReference>
<evidence type="ECO:0000313" key="5">
    <source>
        <dbReference type="Proteomes" id="UP000323720"/>
    </source>
</evidence>
<keyword evidence="2 3" id="KW-0802">TPR repeat</keyword>
<keyword evidence="1" id="KW-0677">Repeat</keyword>
<dbReference type="InterPro" id="IPR050498">
    <property type="entry name" value="Ycf3"/>
</dbReference>
<dbReference type="SUPFAM" id="SSF48452">
    <property type="entry name" value="TPR-like"/>
    <property type="match status" value="1"/>
</dbReference>
<dbReference type="AlphaFoldDB" id="A0A5D0QWR0"/>
<protein>
    <submittedName>
        <fullName evidence="4">Tetratricopeptide repeat protein</fullName>
    </submittedName>
</protein>
<dbReference type="OrthoDB" id="9811837at2"/>
<dbReference type="InterPro" id="IPR013105">
    <property type="entry name" value="TPR_2"/>
</dbReference>
<dbReference type="PROSITE" id="PS51257">
    <property type="entry name" value="PROKAR_LIPOPROTEIN"/>
    <property type="match status" value="1"/>
</dbReference>
<proteinExistence type="predicted"/>
<dbReference type="Pfam" id="PF07719">
    <property type="entry name" value="TPR_2"/>
    <property type="match status" value="1"/>
</dbReference>
<name>A0A5D0QWR0_9FLAO</name>
<organism evidence="4 5">
    <name type="scientific">Bizionia myxarmorum</name>
    <dbReference type="NCBI Taxonomy" id="291186"/>
    <lineage>
        <taxon>Bacteria</taxon>
        <taxon>Pseudomonadati</taxon>
        <taxon>Bacteroidota</taxon>
        <taxon>Flavobacteriia</taxon>
        <taxon>Flavobacteriales</taxon>
        <taxon>Flavobacteriaceae</taxon>
        <taxon>Bizionia</taxon>
    </lineage>
</organism>
<accession>A0A5D0QWR0</accession>
<dbReference type="RefSeq" id="WP_148405503.1">
    <property type="nucleotide sequence ID" value="NZ_VSKK01000008.1"/>
</dbReference>
<evidence type="ECO:0000256" key="2">
    <source>
        <dbReference type="ARBA" id="ARBA00022803"/>
    </source>
</evidence>
<comment type="caution">
    <text evidence="4">The sequence shown here is derived from an EMBL/GenBank/DDBJ whole genome shotgun (WGS) entry which is preliminary data.</text>
</comment>
<dbReference type="PROSITE" id="PS50005">
    <property type="entry name" value="TPR"/>
    <property type="match status" value="3"/>
</dbReference>
<dbReference type="SMART" id="SM00028">
    <property type="entry name" value="TPR"/>
    <property type="match status" value="4"/>
</dbReference>
<dbReference type="PROSITE" id="PS50293">
    <property type="entry name" value="TPR_REGION"/>
    <property type="match status" value="1"/>
</dbReference>
<keyword evidence="5" id="KW-1185">Reference proteome</keyword>
<reference evidence="4 5" key="1">
    <citation type="submission" date="2019-08" db="EMBL/GenBank/DDBJ databases">
        <title>Genomes of Antarctic Bizionia species.</title>
        <authorList>
            <person name="Bowman J.P."/>
        </authorList>
    </citation>
    <scope>NUCLEOTIDE SEQUENCE [LARGE SCALE GENOMIC DNA]</scope>
    <source>
        <strain evidence="4 5">ADA-4</strain>
    </source>
</reference>
<evidence type="ECO:0000256" key="1">
    <source>
        <dbReference type="ARBA" id="ARBA00022737"/>
    </source>
</evidence>
<dbReference type="InterPro" id="IPR019734">
    <property type="entry name" value="TPR_rpt"/>
</dbReference>
<dbReference type="InterPro" id="IPR011990">
    <property type="entry name" value="TPR-like_helical_dom_sf"/>
</dbReference>
<feature type="repeat" description="TPR" evidence="3">
    <location>
        <begin position="90"/>
        <end position="123"/>
    </location>
</feature>
<feature type="repeat" description="TPR" evidence="3">
    <location>
        <begin position="21"/>
        <end position="54"/>
    </location>
</feature>
<feature type="repeat" description="TPR" evidence="3">
    <location>
        <begin position="124"/>
        <end position="157"/>
    </location>
</feature>
<dbReference type="Gene3D" id="1.25.40.10">
    <property type="entry name" value="Tetratricopeptide repeat domain"/>
    <property type="match status" value="2"/>
</dbReference>
<gene>
    <name evidence="4" type="ORF">ES674_15255</name>
</gene>
<evidence type="ECO:0000313" key="4">
    <source>
        <dbReference type="EMBL" id="TYB73156.1"/>
    </source>
</evidence>
<dbReference type="Proteomes" id="UP000323720">
    <property type="component" value="Unassembled WGS sequence"/>
</dbReference>
<sequence length="167" mass="19290">MRKLKNLIILTLIITIFSCNGTDNYNLGIYQARQGNQEKAIEYFTKAIQDNPEYSDAYYNRAYAQQLIGGKETQIIADYTKSLELNPNDNEAHMNRGLIYMKMGNNQKAISDYKESIRIKPDYPIVYANLGNAYKLNSENEKACENWKKSLELGNRDVELRLNLNCE</sequence>
<dbReference type="EMBL" id="VSKK01000008">
    <property type="protein sequence ID" value="TYB73156.1"/>
    <property type="molecule type" value="Genomic_DNA"/>
</dbReference>